<evidence type="ECO:0000313" key="3">
    <source>
        <dbReference type="Proteomes" id="UP000327013"/>
    </source>
</evidence>
<feature type="region of interest" description="Disordered" evidence="1">
    <location>
        <begin position="1148"/>
        <end position="1168"/>
    </location>
</feature>
<proteinExistence type="predicted"/>
<evidence type="ECO:0000256" key="1">
    <source>
        <dbReference type="SAM" id="MobiDB-lite"/>
    </source>
</evidence>
<feature type="region of interest" description="Disordered" evidence="1">
    <location>
        <begin position="1427"/>
        <end position="1448"/>
    </location>
</feature>
<feature type="compositionally biased region" description="Basic and acidic residues" evidence="1">
    <location>
        <begin position="1496"/>
        <end position="1506"/>
    </location>
</feature>
<organism evidence="2 3">
    <name type="scientific">Carpinus fangiana</name>
    <dbReference type="NCBI Taxonomy" id="176857"/>
    <lineage>
        <taxon>Eukaryota</taxon>
        <taxon>Viridiplantae</taxon>
        <taxon>Streptophyta</taxon>
        <taxon>Embryophyta</taxon>
        <taxon>Tracheophyta</taxon>
        <taxon>Spermatophyta</taxon>
        <taxon>Magnoliopsida</taxon>
        <taxon>eudicotyledons</taxon>
        <taxon>Gunneridae</taxon>
        <taxon>Pentapetalae</taxon>
        <taxon>rosids</taxon>
        <taxon>fabids</taxon>
        <taxon>Fagales</taxon>
        <taxon>Betulaceae</taxon>
        <taxon>Carpinus</taxon>
    </lineage>
</organism>
<feature type="compositionally biased region" description="Basic residues" evidence="1">
    <location>
        <begin position="438"/>
        <end position="453"/>
    </location>
</feature>
<dbReference type="EMBL" id="CM017327">
    <property type="protein sequence ID" value="KAE8100405.1"/>
    <property type="molecule type" value="Genomic_DNA"/>
</dbReference>
<keyword evidence="3" id="KW-1185">Reference proteome</keyword>
<feature type="compositionally biased region" description="Basic and acidic residues" evidence="1">
    <location>
        <begin position="508"/>
        <end position="530"/>
    </location>
</feature>
<feature type="region of interest" description="Disordered" evidence="1">
    <location>
        <begin position="1494"/>
        <end position="1533"/>
    </location>
</feature>
<gene>
    <name evidence="2" type="ORF">FH972_018307</name>
</gene>
<dbReference type="OrthoDB" id="913480at2759"/>
<accession>A0A5N6RNS7</accession>
<feature type="region of interest" description="Disordered" evidence="1">
    <location>
        <begin position="554"/>
        <end position="594"/>
    </location>
</feature>
<evidence type="ECO:0000313" key="2">
    <source>
        <dbReference type="EMBL" id="KAE8100405.1"/>
    </source>
</evidence>
<name>A0A5N6RNS7_9ROSI</name>
<feature type="region of interest" description="Disordered" evidence="1">
    <location>
        <begin position="91"/>
        <end position="114"/>
    </location>
</feature>
<feature type="region of interest" description="Disordered" evidence="1">
    <location>
        <begin position="792"/>
        <end position="815"/>
    </location>
</feature>
<feature type="compositionally biased region" description="Basic and acidic residues" evidence="1">
    <location>
        <begin position="470"/>
        <end position="480"/>
    </location>
</feature>
<feature type="compositionally biased region" description="Basic and acidic residues" evidence="1">
    <location>
        <begin position="568"/>
        <end position="586"/>
    </location>
</feature>
<dbReference type="Proteomes" id="UP000327013">
    <property type="component" value="Chromosome 7"/>
</dbReference>
<feature type="region of interest" description="Disordered" evidence="1">
    <location>
        <begin position="405"/>
        <end position="536"/>
    </location>
</feature>
<feature type="region of interest" description="Disordered" evidence="1">
    <location>
        <begin position="1011"/>
        <end position="1030"/>
    </location>
</feature>
<reference evidence="2 3" key="1">
    <citation type="submission" date="2019-06" db="EMBL/GenBank/DDBJ databases">
        <title>A chromosomal-level reference genome of Carpinus fangiana (Coryloideae, Betulaceae).</title>
        <authorList>
            <person name="Yang X."/>
            <person name="Wang Z."/>
            <person name="Zhang L."/>
            <person name="Hao G."/>
            <person name="Liu J."/>
            <person name="Yang Y."/>
        </authorList>
    </citation>
    <scope>NUCLEOTIDE SEQUENCE [LARGE SCALE GENOMIC DNA]</scope>
    <source>
        <strain evidence="2">Cfa_2016G</strain>
        <tissue evidence="2">Leaf</tissue>
    </source>
</reference>
<protein>
    <submittedName>
        <fullName evidence="2">Uncharacterized protein</fullName>
    </submittedName>
</protein>
<sequence>MVAEMEGLHGMKRKQLQALCKKHGVPANLTNRQMADKLSLLLKEEGNPIIQDQSCSNDLGEISCENESKVVNKNAKKVRFSPENETFIFVGSGSDSDSDKDYTPVKKRAGRTRSTVNPVPKKQVQVVENAGEMGVSGKLTDGPGRITRSRAQEVVQGDAVPFVRKKRPRRGAKVEGMEVKDVGVRDKLPPDEVLGDNVAGFINAHDMVTRGLRKTRNARGNDGVVLLNYVSEDNGNVGEGAEHEKEKMAKRSRRNVTKEKGSAALSREMEKVEIVGKMTRSRTQLEGNASAVASGTKTVEVQEECESVLQLEKPLKGLSREGSKRKSVAPQKGRVTSRILAGEGAEPGKVLRRSKRNATIDKDSKLLTGDLREIKAFDRTRGPEVQIVEKASAVDSESDILVDQEECEEEVPQLEETLKGPGAIASRQESVVPQKAEKVRKRPLPKKVTRKRSRNADVEGASEVEPSVEPTKENEKDHLLNGRSRGSKRNTFNSGAPTVGDLGNHETVGIKKSRESLQEGKFYAAEERLRRSSRNASRNNSIFISDEVDGVADGARKDRQMKGKRKPNSKEECSVTESEHLIERSSRQSSHNALKSELAAPAALSCKAVEIEQQNRRQSMILEDDPCSKSTSALEGPPIVDTGSAILDTVGHQIDLDSCCIEEIPGKSIEKQKGSTMSSAEKGPQILEASAVNSDLKEVMDSTMTMKETLLPAPVKLHGVTTDQRTNNAASESAVVNEKDSILLDVEGKLPLDDITDGDMDDRSCPLNSIGEASNLSDLKRRLETEEPLIGEHMNLRNDKGDGQSAGDDQTSVQEDQNLEDANEIAKPTIQELVAEDHQSELGESISSLRNIKHTSEKAVEMSALDLFEGKEIAQAEIFVGAAEVEQAIPDSNLLAAETDEGRSGHSDTVAAPFRPAPESQVSAISNEVIDRSLHISSTEKALVEEEKQPGAQSVTQSTTMIERSNENHVGVEKYSGGKEIPNETICMDETSISDEMGKIRTLLNMTNENENEEALHSGDSSPSSDEDLINSGFEQNLRMDGGCLPDLDNRDCQAVEEKENEVSDGKFENIPTTILGLQSPGSARKGISSGESTCLKDIVEQEEEGIHLKDQIVLSVNDRSAIGGGVALLHEAENSVLSTDKVIDTAEDKRETRSAQTDSKYESPKDVAKERVKAGSLTRFALELLGGNRNESADVQNILDETLSPNSVEACSPERCAEEKATSNFHGSEAFSMEASTAMTSPELFLENLFDHEEGVTSRNSCVEPLDYMTSSKNPMGSKGMANAEELKGESFIEQNDHIGMEENSECSQQVELGDHGGWELNQSADSNSVENIFRESNVFENTVEMVKATSEFIGGIDKLEEGKCPAVLERRSDAVFIDDTFQQVTSGEFGGHFAEGEDAEFSKSTDDDNNCRSSAVAPLTLEKMGRTQSPATPAKHEKPFDGCGNEFPKTDATSVSPSNEVQFKDHEVLEETSKEVVQTIFQVDEVRFGNLDNQKIEDSPELDKSVSIGSDCPMDHKPADRSANFGTVDEDQELNDDSFEAQKEDSDDDNIQLIPEDNVDGLVEKEHGENDSDYDALSDHTHENTKVVADEAGARSIGRKKDSEKVEDGAKWVENTPVSLQLFDCFSKWDEKGTGKTNSFADTSYGKPETHSSSVIVSLPRVSSSHGDVNRFDIFTERSSYGTKGKEMTDDGRDDEISVEERVGAQQNEGLVDSTVETSATFSKKFTEEQLDGTHADHNAIDYLTLNEPLCGNKRSNADETDEALGFNKLDVMVVRGDYSGGCAGSGKLHVITSEKYEMGANHIALSPVIALPSFGTEENRSLEFHLGSQIFTSWEMNLISGEGEQGNVEISNGAPEANLISKHRDSSVKMKETAMISEKDRQDSEKLLGELEHQAHFAVSDEPICRDNGRSNVHDDISAIVQEHIDCENYESSCVSMHLIKAAEIIGFNNASGRPMAESTPDESDIGCHSVEDKLVGVNYSEHDVALDHTHESFRVVTDEVSETSMDATTDSENIQDLIECVEKAQISAKSGTETDEKNSADVKIAVETSCGRPQMGRSCATMLDVSSLHGEEYESHVYSEFFSNDSEGEETANEDGETKALELNDDSHAFTSWEMDLFLGDIEQDEVEKSDGGASVANPMSKNSKDAQEVTQNVDITEQIAEEQHGDHEHHMAENVSQMEGTHLAVSDEPICQNHDGSNKQGEIAGNVVCENRSELIKGEILSNFKYSELLMDAAEINGSNRVTADEAMAECGHNELKEVETIADPDAEDIKLSAEMDDYEHMVEAELGQDLPKINATMEEISPASTNMVVGRDIAEVAQTPQLKLGSPKKMSPDTKLKENIVLPARQLNSSMVKGTKCKTSLIPRTPKNLLKTYNTKENTPSIKNDQIGNLTAMKTLPKRRPLEDLQNN</sequence>